<evidence type="ECO:0000259" key="8">
    <source>
        <dbReference type="SMART" id="SM00387"/>
    </source>
</evidence>
<evidence type="ECO:0000256" key="4">
    <source>
        <dbReference type="ARBA" id="ARBA00022679"/>
    </source>
</evidence>
<keyword evidence="3" id="KW-0597">Phosphoprotein</keyword>
<dbReference type="SMART" id="SM00387">
    <property type="entry name" value="HATPase_c"/>
    <property type="match status" value="1"/>
</dbReference>
<evidence type="ECO:0000256" key="3">
    <source>
        <dbReference type="ARBA" id="ARBA00022553"/>
    </source>
</evidence>
<keyword evidence="5 9" id="KW-0418">Kinase</keyword>
<dbReference type="InterPro" id="IPR050980">
    <property type="entry name" value="2C_sensor_his_kinase"/>
</dbReference>
<sequence length="792" mass="89818">MISMSKLPERHFKTHADLKNIIGQDLINDDDIAIVELVKNGIDAGADKVTIEFSEDKSAIYIEDNGSGMSEFDIDNKWLNIAYSEKKHATHTGRVLAGNKGVGRFACDRLGRKLNMFTRIDSERLLHLIVDWTAFEGKVDLESIIQSIDVVLNETTDAIVKREFNKTPPKHGTLLAITGLRQSWDREKLLHLKRSLERFVNPIAVFDKRSVEIELISKTDLKTDAIEHSYNKINGRVENQIFSKLKFNTTYIESTIDESGKTITTELHHDGNQIYKLVEENIAFPLLKNVHLVVHYMNTYKKAYFKRQTGLHLVDFGSVFLFINGYRVPPYGDKNNDWLQLDVRKGQGTSRYLGTREVLGRIEIRDADSSFRIVSNREGVARNEHFSQLTNRPDGLFIQTLGRFERFVVDGLKWDSVPEHIRSKLKAGVVPGDKEMPEQEVYDESVDSKRRRIAIDVLRIVGASPAHTLELEISPDVLDALSREREEQVNTILDKFEAYGGAVGQDVKLALKKVHAEFYRQKSELEIARKDASRKDRQVDRIKKVAREISQEKKDLQIELKTQQTELLFSRLTAGTDQDHLMLLHHQSGIYANTAKNFLDKALAQLQNDSDPEKLFQALEKALINTRKIIAVTSFATKANFKLNTETITADMATFIQEYLENVARDKTAQNLIVSVTRSSDKPFVMRFKPIDVAIVFDNLASNSTRARAKRFYVDMKSLAENELAIQVWDDGPGLTSDVKPPERVFERGVTTTKGSGLGLYHVAQTVKNLNGDISLDSSVPSGFGLLIRLMK</sequence>
<comment type="caution">
    <text evidence="9">The sequence shown here is derived from an EMBL/GenBank/DDBJ whole genome shotgun (WGS) entry which is preliminary data.</text>
</comment>
<accession>A0A3M4VEU8</accession>
<dbReference type="PRINTS" id="PR00344">
    <property type="entry name" value="BCTRLSENSOR"/>
</dbReference>
<gene>
    <name evidence="9" type="ORF">ALP84_02294</name>
</gene>
<evidence type="ECO:0000256" key="7">
    <source>
        <dbReference type="SAM" id="Coils"/>
    </source>
</evidence>
<dbReference type="AlphaFoldDB" id="A0A3M4VEU8"/>
<keyword evidence="7" id="KW-0175">Coiled coil</keyword>
<protein>
    <recommendedName>
        <fullName evidence="2">histidine kinase</fullName>
        <ecNumber evidence="2">2.7.13.3</ecNumber>
    </recommendedName>
</protein>
<evidence type="ECO:0000313" key="10">
    <source>
        <dbReference type="Proteomes" id="UP000278332"/>
    </source>
</evidence>
<dbReference type="Proteomes" id="UP000278332">
    <property type="component" value="Unassembled WGS sequence"/>
</dbReference>
<proteinExistence type="predicted"/>
<reference evidence="9 10" key="1">
    <citation type="submission" date="2018-08" db="EMBL/GenBank/DDBJ databases">
        <title>Recombination of ecologically and evolutionarily significant loci maintains genetic cohesion in the Pseudomonas syringae species complex.</title>
        <authorList>
            <person name="Dillon M."/>
            <person name="Thakur S."/>
            <person name="Almeida R.N.D."/>
            <person name="Weir B.S."/>
            <person name="Guttman D.S."/>
        </authorList>
    </citation>
    <scope>NUCLEOTIDE SEQUENCE [LARGE SCALE GENOMIC DNA]</scope>
    <source>
        <strain evidence="9 10">ICMP 6917</strain>
    </source>
</reference>
<dbReference type="InterPro" id="IPR003594">
    <property type="entry name" value="HATPase_dom"/>
</dbReference>
<comment type="catalytic activity">
    <reaction evidence="1">
        <text>ATP + protein L-histidine = ADP + protein N-phospho-L-histidine.</text>
        <dbReference type="EC" id="2.7.13.3"/>
    </reaction>
</comment>
<evidence type="ECO:0000256" key="6">
    <source>
        <dbReference type="ARBA" id="ARBA00023012"/>
    </source>
</evidence>
<evidence type="ECO:0000256" key="2">
    <source>
        <dbReference type="ARBA" id="ARBA00012438"/>
    </source>
</evidence>
<keyword evidence="6" id="KW-0902">Two-component regulatory system</keyword>
<dbReference type="Pfam" id="PF02518">
    <property type="entry name" value="HATPase_c"/>
    <property type="match status" value="1"/>
</dbReference>
<dbReference type="PANTHER" id="PTHR44936:SF9">
    <property type="entry name" value="SENSOR PROTEIN CREC"/>
    <property type="match status" value="1"/>
</dbReference>
<dbReference type="PANTHER" id="PTHR44936">
    <property type="entry name" value="SENSOR PROTEIN CREC"/>
    <property type="match status" value="1"/>
</dbReference>
<name>A0A3M4VEU8_PSECI</name>
<dbReference type="GO" id="GO:0000160">
    <property type="term" value="P:phosphorelay signal transduction system"/>
    <property type="evidence" value="ECO:0007669"/>
    <property type="project" value="UniProtKB-KW"/>
</dbReference>
<feature type="domain" description="Histidine kinase/HSP90-like ATPase" evidence="8">
    <location>
        <begin position="688"/>
        <end position="792"/>
    </location>
</feature>
<dbReference type="InterPro" id="IPR004358">
    <property type="entry name" value="Sig_transdc_His_kin-like_C"/>
</dbReference>
<evidence type="ECO:0000256" key="1">
    <source>
        <dbReference type="ARBA" id="ARBA00000085"/>
    </source>
</evidence>
<dbReference type="SUPFAM" id="SSF55874">
    <property type="entry name" value="ATPase domain of HSP90 chaperone/DNA topoisomerase II/histidine kinase"/>
    <property type="match status" value="2"/>
</dbReference>
<dbReference type="Gene3D" id="3.30.565.10">
    <property type="entry name" value="Histidine kinase-like ATPase, C-terminal domain"/>
    <property type="match status" value="2"/>
</dbReference>
<keyword evidence="4" id="KW-0808">Transferase</keyword>
<dbReference type="GO" id="GO:0004673">
    <property type="term" value="F:protein histidine kinase activity"/>
    <property type="evidence" value="ECO:0007669"/>
    <property type="project" value="UniProtKB-EC"/>
</dbReference>
<dbReference type="InterPro" id="IPR036890">
    <property type="entry name" value="HATPase_C_sf"/>
</dbReference>
<dbReference type="EC" id="2.7.13.3" evidence="2"/>
<evidence type="ECO:0000313" key="9">
    <source>
        <dbReference type="EMBL" id="RMR50340.1"/>
    </source>
</evidence>
<organism evidence="9 10">
    <name type="scientific">Pseudomonas cichorii</name>
    <dbReference type="NCBI Taxonomy" id="36746"/>
    <lineage>
        <taxon>Bacteria</taxon>
        <taxon>Pseudomonadati</taxon>
        <taxon>Pseudomonadota</taxon>
        <taxon>Gammaproteobacteria</taxon>
        <taxon>Pseudomonadales</taxon>
        <taxon>Pseudomonadaceae</taxon>
        <taxon>Pseudomonas</taxon>
    </lineage>
</organism>
<dbReference type="Pfam" id="PF13589">
    <property type="entry name" value="HATPase_c_3"/>
    <property type="match status" value="1"/>
</dbReference>
<evidence type="ECO:0000256" key="5">
    <source>
        <dbReference type="ARBA" id="ARBA00022777"/>
    </source>
</evidence>
<feature type="coiled-coil region" evidence="7">
    <location>
        <begin position="539"/>
        <end position="566"/>
    </location>
</feature>
<dbReference type="EMBL" id="RBRY01000177">
    <property type="protein sequence ID" value="RMR50340.1"/>
    <property type="molecule type" value="Genomic_DNA"/>
</dbReference>